<dbReference type="InterPro" id="IPR004544">
    <property type="entry name" value="TF_aIF-2_arc"/>
</dbReference>
<protein>
    <recommendedName>
        <fullName evidence="7 8">Translation initiation factor IF-2</fullName>
    </recommendedName>
</protein>
<evidence type="ECO:0000256" key="6">
    <source>
        <dbReference type="ARBA" id="ARBA00024852"/>
    </source>
</evidence>
<dbReference type="Gene3D" id="2.40.30.10">
    <property type="entry name" value="Translation factors"/>
    <property type="match status" value="2"/>
</dbReference>
<keyword evidence="5" id="KW-0342">GTP-binding</keyword>
<dbReference type="SUPFAM" id="SSF52540">
    <property type="entry name" value="P-loop containing nucleoside triphosphate hydrolases"/>
    <property type="match status" value="1"/>
</dbReference>
<keyword evidence="3" id="KW-0547">Nucleotide-binding</keyword>
<dbReference type="Pfam" id="PF00009">
    <property type="entry name" value="GTP_EFTU"/>
    <property type="match status" value="1"/>
</dbReference>
<dbReference type="Gene3D" id="3.40.50.300">
    <property type="entry name" value="P-loop containing nucleotide triphosphate hydrolases"/>
    <property type="match status" value="1"/>
</dbReference>
<dbReference type="EMBL" id="JABJNZ010000046">
    <property type="protein sequence ID" value="MBT4870589.1"/>
    <property type="molecule type" value="Genomic_DNA"/>
</dbReference>
<keyword evidence="2 8" id="KW-0396">Initiation factor</keyword>
<dbReference type="NCBIfam" id="NF003078">
    <property type="entry name" value="PRK04004.1"/>
    <property type="match status" value="1"/>
</dbReference>
<dbReference type="PRINTS" id="PR00315">
    <property type="entry name" value="ELONGATNFCT"/>
</dbReference>
<dbReference type="InterPro" id="IPR036925">
    <property type="entry name" value="TIF_IF2_dom3_sf"/>
</dbReference>
<evidence type="ECO:0000256" key="5">
    <source>
        <dbReference type="ARBA" id="ARBA00023134"/>
    </source>
</evidence>
<dbReference type="SUPFAM" id="SSF50447">
    <property type="entry name" value="Translation proteins"/>
    <property type="match status" value="1"/>
</dbReference>
<evidence type="ECO:0000313" key="10">
    <source>
        <dbReference type="EMBL" id="MBT4870589.1"/>
    </source>
</evidence>
<dbReference type="GO" id="GO:0003924">
    <property type="term" value="F:GTPase activity"/>
    <property type="evidence" value="ECO:0007669"/>
    <property type="project" value="InterPro"/>
</dbReference>
<comment type="similarity">
    <text evidence="1 8">Belongs to the TRAFAC class translation factor GTPase superfamily. Classic translation factor GTPase family. IF-2 subfamily.</text>
</comment>
<dbReference type="Proteomes" id="UP000722459">
    <property type="component" value="Unassembled WGS sequence"/>
</dbReference>
<dbReference type="PROSITE" id="PS51722">
    <property type="entry name" value="G_TR_2"/>
    <property type="match status" value="1"/>
</dbReference>
<name>A0A8T5GF60_9ARCH</name>
<evidence type="ECO:0000256" key="4">
    <source>
        <dbReference type="ARBA" id="ARBA00022917"/>
    </source>
</evidence>
<dbReference type="PANTHER" id="PTHR43381:SF4">
    <property type="entry name" value="EUKARYOTIC TRANSLATION INITIATION FACTOR 5B"/>
    <property type="match status" value="1"/>
</dbReference>
<dbReference type="GO" id="GO:0005737">
    <property type="term" value="C:cytoplasm"/>
    <property type="evidence" value="ECO:0007669"/>
    <property type="project" value="TreeGrafter"/>
</dbReference>
<dbReference type="InterPro" id="IPR005225">
    <property type="entry name" value="Small_GTP-bd"/>
</dbReference>
<evidence type="ECO:0000256" key="8">
    <source>
        <dbReference type="RuleBase" id="RU000644"/>
    </source>
</evidence>
<dbReference type="InterPro" id="IPR015760">
    <property type="entry name" value="TIF_IF2"/>
</dbReference>
<gene>
    <name evidence="10" type="primary">infB</name>
    <name evidence="10" type="ORF">HON47_03380</name>
</gene>
<dbReference type="CDD" id="cd01887">
    <property type="entry name" value="IF2_eIF5B"/>
    <property type="match status" value="1"/>
</dbReference>
<dbReference type="Pfam" id="PF03144">
    <property type="entry name" value="GTP_EFTU_D2"/>
    <property type="match status" value="1"/>
</dbReference>
<dbReference type="InterPro" id="IPR000795">
    <property type="entry name" value="T_Tr_GTP-bd_dom"/>
</dbReference>
<evidence type="ECO:0000256" key="7">
    <source>
        <dbReference type="NCBIfam" id="TIGR00491"/>
    </source>
</evidence>
<reference evidence="10" key="1">
    <citation type="journal article" date="2021" name="ISME J.">
        <title>Mercury methylation by metabolically versatile and cosmopolitan marine bacteria.</title>
        <authorList>
            <person name="Lin H."/>
            <person name="Ascher D.B."/>
            <person name="Myung Y."/>
            <person name="Lamborg C.H."/>
            <person name="Hallam S.J."/>
            <person name="Gionfriddo C.M."/>
            <person name="Holt K.E."/>
            <person name="Moreau J.W."/>
        </authorList>
    </citation>
    <scope>NUCLEOTIDE SEQUENCE</scope>
    <source>
        <strain evidence="10">SI075_bin30</strain>
    </source>
</reference>
<evidence type="ECO:0000313" key="11">
    <source>
        <dbReference type="Proteomes" id="UP000722459"/>
    </source>
</evidence>
<dbReference type="SUPFAM" id="SSF52156">
    <property type="entry name" value="Initiation factor IF2/eIF5b, domain 3"/>
    <property type="match status" value="1"/>
</dbReference>
<dbReference type="Pfam" id="PF11987">
    <property type="entry name" value="IF-2"/>
    <property type="match status" value="1"/>
</dbReference>
<feature type="domain" description="Tr-type G" evidence="9">
    <location>
        <begin position="2"/>
        <end position="217"/>
    </location>
</feature>
<dbReference type="FunFam" id="2.40.30.10:FF:000013">
    <property type="entry name" value="eukaryotic translation initiation factor 5B"/>
    <property type="match status" value="1"/>
</dbReference>
<dbReference type="FunFam" id="3.40.50.10050:FF:000001">
    <property type="entry name" value="Translation initiation factor IF-2"/>
    <property type="match status" value="1"/>
</dbReference>
<evidence type="ECO:0000259" key="9">
    <source>
        <dbReference type="PROSITE" id="PS51722"/>
    </source>
</evidence>
<dbReference type="InterPro" id="IPR009000">
    <property type="entry name" value="Transl_B-barrel_sf"/>
</dbReference>
<dbReference type="InterPro" id="IPR027417">
    <property type="entry name" value="P-loop_NTPase"/>
</dbReference>
<dbReference type="AlphaFoldDB" id="A0A8T5GF60"/>
<dbReference type="FunFam" id="3.40.50.300:FF:000112">
    <property type="entry name" value="Eukaryotic translation initiation factor 5B"/>
    <property type="match status" value="1"/>
</dbReference>
<comment type="caution">
    <text evidence="10">The sequence shown here is derived from an EMBL/GenBank/DDBJ whole genome shotgun (WGS) entry which is preliminary data.</text>
</comment>
<dbReference type="Pfam" id="PF14578">
    <property type="entry name" value="GTP_EFTU_D4"/>
    <property type="match status" value="1"/>
</dbReference>
<keyword evidence="4 8" id="KW-0648">Protein biosynthesis</keyword>
<dbReference type="GO" id="GO:0003743">
    <property type="term" value="F:translation initiation factor activity"/>
    <property type="evidence" value="ECO:0007669"/>
    <property type="project" value="UniProtKB-UniRule"/>
</dbReference>
<dbReference type="NCBIfam" id="TIGR00231">
    <property type="entry name" value="small_GTP"/>
    <property type="match status" value="1"/>
</dbReference>
<evidence type="ECO:0000256" key="2">
    <source>
        <dbReference type="ARBA" id="ARBA00022540"/>
    </source>
</evidence>
<dbReference type="CDD" id="cd03703">
    <property type="entry name" value="aeIF5B_II"/>
    <property type="match status" value="1"/>
</dbReference>
<comment type="function">
    <text evidence="6 8">Function in general translation initiation by promoting the binding of the formylmethionine-tRNA to ribosomes. Seems to function along with eIF-2.</text>
</comment>
<dbReference type="NCBIfam" id="TIGR00491">
    <property type="entry name" value="aIF-2"/>
    <property type="match status" value="1"/>
</dbReference>
<dbReference type="GO" id="GO:0005525">
    <property type="term" value="F:GTP binding"/>
    <property type="evidence" value="ECO:0007669"/>
    <property type="project" value="UniProtKB-KW"/>
</dbReference>
<dbReference type="InterPro" id="IPR004161">
    <property type="entry name" value="EFTu-like_2"/>
</dbReference>
<evidence type="ECO:0000256" key="3">
    <source>
        <dbReference type="ARBA" id="ARBA00022741"/>
    </source>
</evidence>
<dbReference type="Gene3D" id="3.40.50.10050">
    <property type="entry name" value="Translation initiation factor IF- 2, domain 3"/>
    <property type="match status" value="1"/>
</dbReference>
<dbReference type="PANTHER" id="PTHR43381">
    <property type="entry name" value="TRANSLATION INITIATION FACTOR IF-2-RELATED"/>
    <property type="match status" value="1"/>
</dbReference>
<proteinExistence type="inferred from homology"/>
<dbReference type="InterPro" id="IPR023115">
    <property type="entry name" value="TIF_IF2_dom3"/>
</dbReference>
<organism evidence="10 11">
    <name type="scientific">Candidatus Iainarchaeum sp</name>
    <dbReference type="NCBI Taxonomy" id="3101447"/>
    <lineage>
        <taxon>Archaea</taxon>
        <taxon>Candidatus Iainarchaeota</taxon>
        <taxon>Candidatus Iainarchaeia</taxon>
        <taxon>Candidatus Iainarchaeales</taxon>
        <taxon>Candidatus Iainarchaeaceae</taxon>
        <taxon>Candidatus Iainarchaeum</taxon>
    </lineage>
</organism>
<accession>A0A8T5GF60</accession>
<sequence length="585" mass="64502">MIRQPIITVLGHVDHGKTSILDAIRESRVAAKEAGAITQHIGGTEIPLSAVENIAGNLIQKFGFDLKIPGLLVIDTPGHEAFSNLRKRGGSIADLAILVIDITQGLQPQTIEAIEILKNQKVPFVIALNKIDLLSFYDSKTGSFLANHATQSVESQQKLDEKLYVIVGKMYEHGFESERFDRCEFGKQIPMVPCSAHTKEGLPELLTLLSGLSQKYLEKELEISTEETAKAAVLEAKEEQGLGTTLDVILYKGKLHTNDEIIVMGKNGVITTKIRALLQPKPLQEMRDTKDKFSSVKEVFAAAGVKIAAPGLDEVMVGSTLSAVVTGEEASELEAEIKESTFENDERGVIVKADAIGSLEALVGMLKNEGINVRKADIGDINRKDVVQASSMLCEEPLFGCVLGFNVKIEKEAQHEANERDVRIFNEPVIYKLIENYQEWVTASKKAEKEEGMSCLIWPVELESLRGSVFRNSKPAIIGVRVNTGKVKEGWKVMNKAGEVIGKITGIQKNGETVKEGKKGDELAIAINDGIIGRNLFEGEKLYSCIPLKQYCNIEKYLEEFSEEEKELLQTIKEKQILKDGEEEL</sequence>
<evidence type="ECO:0000256" key="1">
    <source>
        <dbReference type="ARBA" id="ARBA00007733"/>
    </source>
</evidence>
<dbReference type="InterPro" id="IPR029459">
    <property type="entry name" value="EFTU-type"/>
</dbReference>